<evidence type="ECO:0000313" key="1">
    <source>
        <dbReference type="EMBL" id="MDX3020014.1"/>
    </source>
</evidence>
<protein>
    <submittedName>
        <fullName evidence="1">Uncharacterized protein</fullName>
    </submittedName>
</protein>
<keyword evidence="2" id="KW-1185">Reference proteome</keyword>
<reference evidence="1 2" key="1">
    <citation type="journal article" date="2023" name="Microb. Genom.">
        <title>Mesoterricola silvestris gen. nov., sp. nov., Mesoterricola sediminis sp. nov., Geothrix oryzae sp. nov., Geothrix edaphica sp. nov., Geothrix rubra sp. nov., and Geothrix limicola sp. nov., six novel members of Acidobacteriota isolated from soils.</title>
        <authorList>
            <person name="Weisberg A.J."/>
            <person name="Pearce E."/>
            <person name="Kramer C.G."/>
            <person name="Chang J.H."/>
            <person name="Clarke C.R."/>
        </authorList>
    </citation>
    <scope>NUCLEOTIDE SEQUENCE [LARGE SCALE GENOMIC DNA]</scope>
    <source>
        <strain evidence="1 2">NB05-1H</strain>
    </source>
</reference>
<accession>A0ABU4LW80</accession>
<proteinExistence type="predicted"/>
<gene>
    <name evidence="1" type="ORF">PV666_19300</name>
</gene>
<dbReference type="Proteomes" id="UP001272987">
    <property type="component" value="Unassembled WGS sequence"/>
</dbReference>
<name>A0ABU4LW80_9ACTN</name>
<comment type="caution">
    <text evidence="1">The sequence shown here is derived from an EMBL/GenBank/DDBJ whole genome shotgun (WGS) entry which is preliminary data.</text>
</comment>
<dbReference type="EMBL" id="JARAWP010000011">
    <property type="protein sequence ID" value="MDX3020014.1"/>
    <property type="molecule type" value="Genomic_DNA"/>
</dbReference>
<evidence type="ECO:0000313" key="2">
    <source>
        <dbReference type="Proteomes" id="UP001272987"/>
    </source>
</evidence>
<dbReference type="RefSeq" id="WP_319166615.1">
    <property type="nucleotide sequence ID" value="NZ_JARAWP010000011.1"/>
</dbReference>
<organism evidence="1 2">
    <name type="scientific">Streptomyces acidiscabies</name>
    <dbReference type="NCBI Taxonomy" id="42234"/>
    <lineage>
        <taxon>Bacteria</taxon>
        <taxon>Bacillati</taxon>
        <taxon>Actinomycetota</taxon>
        <taxon>Actinomycetes</taxon>
        <taxon>Kitasatosporales</taxon>
        <taxon>Streptomycetaceae</taxon>
        <taxon>Streptomyces</taxon>
    </lineage>
</organism>
<sequence length="189" mass="20999">MQHIFHEGDPVAQGETFEPVPGYTVIFVRIEQDRLILRDSGGEFSRPIISTQSEPRKPRSPRLAERRTVLEEVPDARPIEGETIYLMTHQMCVPGGWEGLATQRLRAPQHLAGIYGPVGQMLGNREVRHAAAQLFEVASKKVAKHPLTRLATLVTTADLQEGEEDESGAWNDPGVAMEICQILRGSKIL</sequence>